<proteinExistence type="predicted"/>
<dbReference type="EMBL" id="GBRH01281416">
    <property type="protein sequence ID" value="JAD16479.1"/>
    <property type="molecule type" value="Transcribed_RNA"/>
</dbReference>
<accession>A0A0A8XRB5</accession>
<evidence type="ECO:0000313" key="1">
    <source>
        <dbReference type="EMBL" id="JAD16479.1"/>
    </source>
</evidence>
<organism evidence="1">
    <name type="scientific">Arundo donax</name>
    <name type="common">Giant reed</name>
    <name type="synonym">Donax arundinaceus</name>
    <dbReference type="NCBI Taxonomy" id="35708"/>
    <lineage>
        <taxon>Eukaryota</taxon>
        <taxon>Viridiplantae</taxon>
        <taxon>Streptophyta</taxon>
        <taxon>Embryophyta</taxon>
        <taxon>Tracheophyta</taxon>
        <taxon>Spermatophyta</taxon>
        <taxon>Magnoliopsida</taxon>
        <taxon>Liliopsida</taxon>
        <taxon>Poales</taxon>
        <taxon>Poaceae</taxon>
        <taxon>PACMAD clade</taxon>
        <taxon>Arundinoideae</taxon>
        <taxon>Arundineae</taxon>
        <taxon>Arundo</taxon>
    </lineage>
</organism>
<reference evidence="1" key="1">
    <citation type="submission" date="2014-09" db="EMBL/GenBank/DDBJ databases">
        <authorList>
            <person name="Magalhaes I.L.F."/>
            <person name="Oliveira U."/>
            <person name="Santos F.R."/>
            <person name="Vidigal T.H.D.A."/>
            <person name="Brescovit A.D."/>
            <person name="Santos A.J."/>
        </authorList>
    </citation>
    <scope>NUCLEOTIDE SEQUENCE</scope>
    <source>
        <tissue evidence="1">Shoot tissue taken approximately 20 cm above the soil surface</tissue>
    </source>
</reference>
<dbReference type="AlphaFoldDB" id="A0A0A8XRB5"/>
<reference evidence="1" key="2">
    <citation type="journal article" date="2015" name="Data Brief">
        <title>Shoot transcriptome of the giant reed, Arundo donax.</title>
        <authorList>
            <person name="Barrero R.A."/>
            <person name="Guerrero F.D."/>
            <person name="Moolhuijzen P."/>
            <person name="Goolsby J.A."/>
            <person name="Tidwell J."/>
            <person name="Bellgard S.E."/>
            <person name="Bellgard M.I."/>
        </authorList>
    </citation>
    <scope>NUCLEOTIDE SEQUENCE</scope>
    <source>
        <tissue evidence="1">Shoot tissue taken approximately 20 cm above the soil surface</tissue>
    </source>
</reference>
<protein>
    <submittedName>
        <fullName evidence="1">Uncharacterized protein</fullName>
    </submittedName>
</protein>
<name>A0A0A8XRB5_ARUDO</name>
<sequence length="62" mass="7484">MHFSSNEQHLWLSLMRMCYFFLANGRGQGIWVEFSSCLQLEFLDLRRAPMPFWSHLVMRFIA</sequence>